<dbReference type="PANTHER" id="PTHR33223:SF11">
    <property type="entry name" value="ELEMENT PROTEIN, PUTATIVE-RELATED"/>
    <property type="match status" value="1"/>
</dbReference>
<feature type="region of interest" description="Disordered" evidence="1">
    <location>
        <begin position="194"/>
        <end position="226"/>
    </location>
</feature>
<proteinExistence type="predicted"/>
<evidence type="ECO:0000313" key="4">
    <source>
        <dbReference type="Proteomes" id="UP001151760"/>
    </source>
</evidence>
<reference evidence="3" key="1">
    <citation type="journal article" date="2022" name="Int. J. Mol. Sci.">
        <title>Draft Genome of Tanacetum Coccineum: Genomic Comparison of Closely Related Tanacetum-Family Plants.</title>
        <authorList>
            <person name="Yamashiro T."/>
            <person name="Shiraishi A."/>
            <person name="Nakayama K."/>
            <person name="Satake H."/>
        </authorList>
    </citation>
    <scope>NUCLEOTIDE SEQUENCE</scope>
</reference>
<name>A0ABQ5FB02_9ASTR</name>
<protein>
    <recommendedName>
        <fullName evidence="2">Retrotransposon gag domain-containing protein</fullName>
    </recommendedName>
</protein>
<dbReference type="InterPro" id="IPR005162">
    <property type="entry name" value="Retrotrans_gag_dom"/>
</dbReference>
<dbReference type="EMBL" id="BQNB010017193">
    <property type="protein sequence ID" value="GJT60359.1"/>
    <property type="molecule type" value="Genomic_DNA"/>
</dbReference>
<organism evidence="3 4">
    <name type="scientific">Tanacetum coccineum</name>
    <dbReference type="NCBI Taxonomy" id="301880"/>
    <lineage>
        <taxon>Eukaryota</taxon>
        <taxon>Viridiplantae</taxon>
        <taxon>Streptophyta</taxon>
        <taxon>Embryophyta</taxon>
        <taxon>Tracheophyta</taxon>
        <taxon>Spermatophyta</taxon>
        <taxon>Magnoliopsida</taxon>
        <taxon>eudicotyledons</taxon>
        <taxon>Gunneridae</taxon>
        <taxon>Pentapetalae</taxon>
        <taxon>asterids</taxon>
        <taxon>campanulids</taxon>
        <taxon>Asterales</taxon>
        <taxon>Asteraceae</taxon>
        <taxon>Asteroideae</taxon>
        <taxon>Anthemideae</taxon>
        <taxon>Anthemidinae</taxon>
        <taxon>Tanacetum</taxon>
    </lineage>
</organism>
<accession>A0ABQ5FB02</accession>
<feature type="domain" description="Retrotransposon gag" evidence="2">
    <location>
        <begin position="45"/>
        <end position="107"/>
    </location>
</feature>
<evidence type="ECO:0000256" key="1">
    <source>
        <dbReference type="SAM" id="MobiDB-lite"/>
    </source>
</evidence>
<dbReference type="Pfam" id="PF03732">
    <property type="entry name" value="Retrotrans_gag"/>
    <property type="match status" value="1"/>
</dbReference>
<dbReference type="PANTHER" id="PTHR33223">
    <property type="entry name" value="CCHC-TYPE DOMAIN-CONTAINING PROTEIN"/>
    <property type="match status" value="1"/>
</dbReference>
<dbReference type="Proteomes" id="UP001151760">
    <property type="component" value="Unassembled WGS sequence"/>
</dbReference>
<sequence length="226" mass="26702">MMELRDNTFSGNRADDVYEHVQKVLEIVSLFSISGVNHDTIMLRVFPITLTGAANRWKDRLPTGSINTWALLEKAFIQTYCPPSRTANQLEEIHNFKQEDDETLYHTWERRIGLHSNDGFIDIKDESYKERMCKFLGMKYRKPPSITIKKFEIIRYTIRPEERYIKVKVVEIDEITRTISNVAMVRARLMEEMDEDGRVKKEQRRSRHESNVKTLKRKKSASRETT</sequence>
<evidence type="ECO:0000259" key="2">
    <source>
        <dbReference type="Pfam" id="PF03732"/>
    </source>
</evidence>
<evidence type="ECO:0000313" key="3">
    <source>
        <dbReference type="EMBL" id="GJT60359.1"/>
    </source>
</evidence>
<gene>
    <name evidence="3" type="ORF">Tco_1003892</name>
</gene>
<reference evidence="3" key="2">
    <citation type="submission" date="2022-01" db="EMBL/GenBank/DDBJ databases">
        <authorList>
            <person name="Yamashiro T."/>
            <person name="Shiraishi A."/>
            <person name="Satake H."/>
            <person name="Nakayama K."/>
        </authorList>
    </citation>
    <scope>NUCLEOTIDE SEQUENCE</scope>
</reference>
<comment type="caution">
    <text evidence="3">The sequence shown here is derived from an EMBL/GenBank/DDBJ whole genome shotgun (WGS) entry which is preliminary data.</text>
</comment>
<keyword evidence="4" id="KW-1185">Reference proteome</keyword>